<accession>A0A0K8RIM5</accession>
<dbReference type="GO" id="GO:0005576">
    <property type="term" value="C:extracellular region"/>
    <property type="evidence" value="ECO:0007669"/>
    <property type="project" value="UniProtKB-SubCell"/>
</dbReference>
<dbReference type="CDD" id="cd23501">
    <property type="entry name" value="TSLPI_Salp14_NTD"/>
    <property type="match status" value="1"/>
</dbReference>
<protein>
    <submittedName>
        <fullName evidence="5">Putative basic tail protein</fullName>
    </submittedName>
</protein>
<feature type="signal peptide" evidence="4">
    <location>
        <begin position="1"/>
        <end position="20"/>
    </location>
</feature>
<reference evidence="5" key="1">
    <citation type="submission" date="2012-12" db="EMBL/GenBank/DDBJ databases">
        <title>Identification and characterization of a phenylalanine ammonia-lyase gene family in Isatis indigotica Fort.</title>
        <authorList>
            <person name="Liu Q."/>
            <person name="Chen J."/>
            <person name="Zhou X."/>
            <person name="Di P."/>
            <person name="Xiao Y."/>
            <person name="Xuan H."/>
            <person name="Zhang L."/>
            <person name="Chen W."/>
        </authorList>
    </citation>
    <scope>NUCLEOTIDE SEQUENCE</scope>
    <source>
        <tissue evidence="5">Salivary gland</tissue>
    </source>
</reference>
<evidence type="ECO:0000256" key="2">
    <source>
        <dbReference type="ARBA" id="ARBA00022525"/>
    </source>
</evidence>
<feature type="compositionally biased region" description="Acidic residues" evidence="3">
    <location>
        <begin position="102"/>
        <end position="113"/>
    </location>
</feature>
<dbReference type="EMBL" id="GADI01002828">
    <property type="protein sequence ID" value="JAA70980.1"/>
    <property type="molecule type" value="mRNA"/>
</dbReference>
<evidence type="ECO:0000256" key="3">
    <source>
        <dbReference type="SAM" id="MobiDB-lite"/>
    </source>
</evidence>
<evidence type="ECO:0000256" key="4">
    <source>
        <dbReference type="SAM" id="SignalP"/>
    </source>
</evidence>
<name>A0A0K8RIM5_IXORI</name>
<keyword evidence="2" id="KW-0964">Secreted</keyword>
<feature type="chain" id="PRO_5005518188" evidence="4">
    <location>
        <begin position="21"/>
        <end position="119"/>
    </location>
</feature>
<dbReference type="Pfam" id="PF07771">
    <property type="entry name" value="TSGP1"/>
    <property type="match status" value="1"/>
</dbReference>
<dbReference type="InterPro" id="IPR011694">
    <property type="entry name" value="Ixonnexin-like"/>
</dbReference>
<dbReference type="AlphaFoldDB" id="A0A0K8RIM5"/>
<evidence type="ECO:0000313" key="5">
    <source>
        <dbReference type="EMBL" id="JAA70980.1"/>
    </source>
</evidence>
<sequence length="119" mass="13376">MWFTGITLLLVSLAFLGSAADEECKNGTRPDSQKDGEGCDYYCMNNSTNNWDHFFYGDGEKCFYKEGNLKGTCKEGSCVLDEDQAKDNPNTTDDGDGKDNKNDDDDDDGDDEEQEKRKR</sequence>
<organism evidence="5">
    <name type="scientific">Ixodes ricinus</name>
    <name type="common">Common tick</name>
    <name type="synonym">Acarus ricinus</name>
    <dbReference type="NCBI Taxonomy" id="34613"/>
    <lineage>
        <taxon>Eukaryota</taxon>
        <taxon>Metazoa</taxon>
        <taxon>Ecdysozoa</taxon>
        <taxon>Arthropoda</taxon>
        <taxon>Chelicerata</taxon>
        <taxon>Arachnida</taxon>
        <taxon>Acari</taxon>
        <taxon>Parasitiformes</taxon>
        <taxon>Ixodida</taxon>
        <taxon>Ixodoidea</taxon>
        <taxon>Ixodidae</taxon>
        <taxon>Ixodinae</taxon>
        <taxon>Ixodes</taxon>
    </lineage>
</organism>
<feature type="region of interest" description="Disordered" evidence="3">
    <location>
        <begin position="82"/>
        <end position="119"/>
    </location>
</feature>
<keyword evidence="4" id="KW-0732">Signal</keyword>
<comment type="subcellular location">
    <subcellularLocation>
        <location evidence="1">Secreted</location>
    </subcellularLocation>
</comment>
<proteinExistence type="evidence at transcript level"/>
<evidence type="ECO:0000256" key="1">
    <source>
        <dbReference type="ARBA" id="ARBA00004613"/>
    </source>
</evidence>